<dbReference type="Gene3D" id="1.40.20.10">
    <property type="entry name" value="CHAD domain"/>
    <property type="match status" value="1"/>
</dbReference>
<dbReference type="STRING" id="360411.AC812_07680"/>
<reference evidence="3 4" key="1">
    <citation type="submission" date="2015-07" db="EMBL/GenBank/DDBJ databases">
        <title>Draft genome of Bellilinea caldifistulae DSM 17877.</title>
        <authorList>
            <person name="Hemp J."/>
            <person name="Ward L.M."/>
            <person name="Pace L.A."/>
            <person name="Fischer W.W."/>
        </authorList>
    </citation>
    <scope>NUCLEOTIDE SEQUENCE [LARGE SCALE GENOMIC DNA]</scope>
    <source>
        <strain evidence="3 4">GOMI-1</strain>
    </source>
</reference>
<dbReference type="PROSITE" id="PS51708">
    <property type="entry name" value="CHAD"/>
    <property type="match status" value="1"/>
</dbReference>
<protein>
    <recommendedName>
        <fullName evidence="2">CHAD domain-containing protein</fullName>
    </recommendedName>
</protein>
<evidence type="ECO:0000259" key="2">
    <source>
        <dbReference type="PROSITE" id="PS51708"/>
    </source>
</evidence>
<dbReference type="AlphaFoldDB" id="A0A0P6XL81"/>
<dbReference type="Pfam" id="PF05235">
    <property type="entry name" value="CHAD"/>
    <property type="match status" value="1"/>
</dbReference>
<dbReference type="InterPro" id="IPR007899">
    <property type="entry name" value="CHAD_dom"/>
</dbReference>
<proteinExistence type="predicted"/>
<organism evidence="3 4">
    <name type="scientific">Bellilinea caldifistulae</name>
    <dbReference type="NCBI Taxonomy" id="360411"/>
    <lineage>
        <taxon>Bacteria</taxon>
        <taxon>Bacillati</taxon>
        <taxon>Chloroflexota</taxon>
        <taxon>Anaerolineae</taxon>
        <taxon>Anaerolineales</taxon>
        <taxon>Anaerolineaceae</taxon>
        <taxon>Bellilinea</taxon>
    </lineage>
</organism>
<accession>A0A0P6XL81</accession>
<keyword evidence="4" id="KW-1185">Reference proteome</keyword>
<feature type="region of interest" description="Disordered" evidence="1">
    <location>
        <begin position="321"/>
        <end position="346"/>
    </location>
</feature>
<dbReference type="PANTHER" id="PTHR39339:SF1">
    <property type="entry name" value="CHAD DOMAIN-CONTAINING PROTEIN"/>
    <property type="match status" value="1"/>
</dbReference>
<gene>
    <name evidence="3" type="ORF">AC812_07680</name>
</gene>
<dbReference type="OrthoDB" id="3034217at2"/>
<name>A0A0P6XL81_9CHLR</name>
<dbReference type="PANTHER" id="PTHR39339">
    <property type="entry name" value="SLR1444 PROTEIN"/>
    <property type="match status" value="1"/>
</dbReference>
<dbReference type="InterPro" id="IPR038186">
    <property type="entry name" value="CHAD_dom_sf"/>
</dbReference>
<dbReference type="EMBL" id="LGHJ01000013">
    <property type="protein sequence ID" value="KPL75849.1"/>
    <property type="molecule type" value="Genomic_DNA"/>
</dbReference>
<feature type="domain" description="CHAD" evidence="2">
    <location>
        <begin position="9"/>
        <end position="300"/>
    </location>
</feature>
<feature type="compositionally biased region" description="Polar residues" evidence="1">
    <location>
        <begin position="325"/>
        <end position="337"/>
    </location>
</feature>
<comment type="caution">
    <text evidence="3">The sequence shown here is derived from an EMBL/GenBank/DDBJ whole genome shotgun (WGS) entry which is preliminary data.</text>
</comment>
<evidence type="ECO:0000313" key="3">
    <source>
        <dbReference type="EMBL" id="KPL75849.1"/>
    </source>
</evidence>
<dbReference type="SMART" id="SM00880">
    <property type="entry name" value="CHAD"/>
    <property type="match status" value="1"/>
</dbReference>
<sequence length="346" mass="40682">MPKPKSSPNPNVQIFGAAIILRQLSAMVDEMEGVKKAEDIEAVHRMRVASRRLRSALPIFGPFLAPRRHENWRKRIRAITRALGAARDTDVQIEHLTELVSRLTPPERAGVRRLLLRLRQRRREMQKDVLKALRRLEKDDLVAEITQKLAPFEIYKNQLDLSDPPLRKLADEQIQARLDEFLAFEPYVNRPECVSELHAMRIAGKHLRYTLEFFAPLFEDELKPFIKSLRQCQDLLGAIHDADVWIAYLPQFIEEERQRTIEYFGHARPFKRLLPGLFYYQKLREEERQNLYQQFVNSWQEWQAENLWENLRRRVAFHLPDSEPDSQATAVSAQTTQPEEKNDGES</sequence>
<dbReference type="RefSeq" id="WP_061918166.1">
    <property type="nucleotide sequence ID" value="NZ_DF967971.1"/>
</dbReference>
<evidence type="ECO:0000313" key="4">
    <source>
        <dbReference type="Proteomes" id="UP000050514"/>
    </source>
</evidence>
<dbReference type="Proteomes" id="UP000050514">
    <property type="component" value="Unassembled WGS sequence"/>
</dbReference>
<evidence type="ECO:0000256" key="1">
    <source>
        <dbReference type="SAM" id="MobiDB-lite"/>
    </source>
</evidence>